<reference evidence="2 3" key="1">
    <citation type="journal article" date="2023" name="Plants (Basel)">
        <title>Bridging the Gap: Combining Genomics and Transcriptomics Approaches to Understand Stylosanthes scabra, an Orphan Legume from the Brazilian Caatinga.</title>
        <authorList>
            <person name="Ferreira-Neto J.R.C."/>
            <person name="da Silva M.D."/>
            <person name="Binneck E."/>
            <person name="de Melo N.F."/>
            <person name="da Silva R.H."/>
            <person name="de Melo A.L.T.M."/>
            <person name="Pandolfi V."/>
            <person name="Bustamante F.O."/>
            <person name="Brasileiro-Vidal A.C."/>
            <person name="Benko-Iseppon A.M."/>
        </authorList>
    </citation>
    <scope>NUCLEOTIDE SEQUENCE [LARGE SCALE GENOMIC DNA]</scope>
    <source>
        <tissue evidence="2">Leaves</tissue>
    </source>
</reference>
<feature type="region of interest" description="Disordered" evidence="1">
    <location>
        <begin position="215"/>
        <end position="237"/>
    </location>
</feature>
<evidence type="ECO:0000256" key="1">
    <source>
        <dbReference type="SAM" id="MobiDB-lite"/>
    </source>
</evidence>
<evidence type="ECO:0000313" key="2">
    <source>
        <dbReference type="EMBL" id="MED6148184.1"/>
    </source>
</evidence>
<accession>A0ABU6TI72</accession>
<protein>
    <recommendedName>
        <fullName evidence="4">DUF4283 domain-containing protein</fullName>
    </recommendedName>
</protein>
<evidence type="ECO:0000313" key="3">
    <source>
        <dbReference type="Proteomes" id="UP001341840"/>
    </source>
</evidence>
<feature type="compositionally biased region" description="Basic and acidic residues" evidence="1">
    <location>
        <begin position="223"/>
        <end position="237"/>
    </location>
</feature>
<dbReference type="EMBL" id="JASCZI010090973">
    <property type="protein sequence ID" value="MED6148184.1"/>
    <property type="molecule type" value="Genomic_DNA"/>
</dbReference>
<name>A0ABU6TI72_9FABA</name>
<organism evidence="2 3">
    <name type="scientific">Stylosanthes scabra</name>
    <dbReference type="NCBI Taxonomy" id="79078"/>
    <lineage>
        <taxon>Eukaryota</taxon>
        <taxon>Viridiplantae</taxon>
        <taxon>Streptophyta</taxon>
        <taxon>Embryophyta</taxon>
        <taxon>Tracheophyta</taxon>
        <taxon>Spermatophyta</taxon>
        <taxon>Magnoliopsida</taxon>
        <taxon>eudicotyledons</taxon>
        <taxon>Gunneridae</taxon>
        <taxon>Pentapetalae</taxon>
        <taxon>rosids</taxon>
        <taxon>fabids</taxon>
        <taxon>Fabales</taxon>
        <taxon>Fabaceae</taxon>
        <taxon>Papilionoideae</taxon>
        <taxon>50 kb inversion clade</taxon>
        <taxon>dalbergioids sensu lato</taxon>
        <taxon>Dalbergieae</taxon>
        <taxon>Pterocarpus clade</taxon>
        <taxon>Stylosanthes</taxon>
    </lineage>
</organism>
<gene>
    <name evidence="2" type="ORF">PIB30_050752</name>
</gene>
<keyword evidence="3" id="KW-1185">Reference proteome</keyword>
<dbReference type="Proteomes" id="UP001341840">
    <property type="component" value="Unassembled WGS sequence"/>
</dbReference>
<sequence>MYRLLDDWKGPGEIECRGVDPYRCLITFEYAEARDATMGDELILSLFDEVIPHWEYFWSLSRRIWIEVMGLPIGLWCNENYNKIGKLWGKMVKLDDRTKESKSYSTARILLDCFQWERIHEWVSIKIEDRKFEVFVKEFGSEVYSVQSHPDLGTECSISMEEEKSTSMVEESPVEAVRTQAATNQPNLNYQNIDDPLSNAINDKWEIVQAINYDGLNDEDGDNSSRHEEKMWGKGSE</sequence>
<evidence type="ECO:0008006" key="4">
    <source>
        <dbReference type="Google" id="ProtNLM"/>
    </source>
</evidence>
<comment type="caution">
    <text evidence="2">The sequence shown here is derived from an EMBL/GenBank/DDBJ whole genome shotgun (WGS) entry which is preliminary data.</text>
</comment>
<proteinExistence type="predicted"/>